<feature type="transmembrane region" description="Helical" evidence="5">
    <location>
        <begin position="132"/>
        <end position="150"/>
    </location>
</feature>
<dbReference type="Proteomes" id="UP000246569">
    <property type="component" value="Unassembled WGS sequence"/>
</dbReference>
<name>A0A317MQ71_9GAMM</name>
<proteinExistence type="predicted"/>
<evidence type="ECO:0000256" key="2">
    <source>
        <dbReference type="ARBA" id="ARBA00022692"/>
    </source>
</evidence>
<evidence type="ECO:0000256" key="4">
    <source>
        <dbReference type="ARBA" id="ARBA00023136"/>
    </source>
</evidence>
<keyword evidence="4 5" id="KW-0472">Membrane</keyword>
<dbReference type="PANTHER" id="PTHR37422">
    <property type="entry name" value="TEICHURONIC ACID BIOSYNTHESIS PROTEIN TUAE"/>
    <property type="match status" value="1"/>
</dbReference>
<feature type="transmembrane region" description="Helical" evidence="5">
    <location>
        <begin position="354"/>
        <end position="378"/>
    </location>
</feature>
<feature type="transmembrane region" description="Helical" evidence="5">
    <location>
        <begin position="188"/>
        <end position="206"/>
    </location>
</feature>
<keyword evidence="2 5" id="KW-0812">Transmembrane</keyword>
<keyword evidence="8" id="KW-1185">Reference proteome</keyword>
<feature type="transmembrane region" description="Helical" evidence="5">
    <location>
        <begin position="398"/>
        <end position="431"/>
    </location>
</feature>
<dbReference type="EMBL" id="QGTJ01000017">
    <property type="protein sequence ID" value="PWV58443.1"/>
    <property type="molecule type" value="Genomic_DNA"/>
</dbReference>
<evidence type="ECO:0000256" key="3">
    <source>
        <dbReference type="ARBA" id="ARBA00022989"/>
    </source>
</evidence>
<evidence type="ECO:0000256" key="1">
    <source>
        <dbReference type="ARBA" id="ARBA00004141"/>
    </source>
</evidence>
<dbReference type="InterPro" id="IPR051533">
    <property type="entry name" value="WaaL-like"/>
</dbReference>
<sequence>MKNNWLVSSLLLFFIFLTSVWPFYIDYRILSNLGVNPQRITCFFVVLVFLFMLYSPKVRGKIEFVFSVKNVRMFFILISGYVFWRLFVGFYVSDTLSVFLSINEIFTVYFIFLITVYSAVSSDNAKNRIIKVIFYSYLLVLLFSWLEWALQYNLFSQFASSESKSAIGATVEKLRGGLLRVKGPFENTLTLMQYVVCIFPLSFFYVRNRSSLFKMAFLFFSIGVVFLTFSRIGTLIILMQVFMWKWLDIEKSFDKSMRMLINVLKVFMVISVFMFFVFGGGEDEFGEYELGADVQGGLFSSSERTGQLINGISAIVENPIVGYGLGNAGKVVKDFSDQGHSSYSVYHEVVDNRILSIAIESGVFSAILFLLFWLWLIVKIYKSMLSEISVERYMYGKALFLSISAVFVTFFFLSIFTNYSIIFVVAGLCVLHLMNKNVVRQ</sequence>
<feature type="transmembrane region" description="Helical" evidence="5">
    <location>
        <begin position="38"/>
        <end position="54"/>
    </location>
</feature>
<evidence type="ECO:0000256" key="5">
    <source>
        <dbReference type="SAM" id="Phobius"/>
    </source>
</evidence>
<feature type="transmembrane region" description="Helical" evidence="5">
    <location>
        <begin position="218"/>
        <end position="239"/>
    </location>
</feature>
<protein>
    <submittedName>
        <fullName evidence="7">O-antigen ligase</fullName>
    </submittedName>
</protein>
<feature type="transmembrane region" description="Helical" evidence="5">
    <location>
        <begin position="259"/>
        <end position="278"/>
    </location>
</feature>
<dbReference type="AlphaFoldDB" id="A0A317MQ71"/>
<gene>
    <name evidence="7" type="ORF">C7443_1173</name>
</gene>
<keyword evidence="7" id="KW-0436">Ligase</keyword>
<feature type="domain" description="O-antigen ligase-related" evidence="6">
    <location>
        <begin position="217"/>
        <end position="370"/>
    </location>
</feature>
<dbReference type="GO" id="GO:0016020">
    <property type="term" value="C:membrane"/>
    <property type="evidence" value="ECO:0007669"/>
    <property type="project" value="UniProtKB-SubCell"/>
</dbReference>
<evidence type="ECO:0000313" key="8">
    <source>
        <dbReference type="Proteomes" id="UP000246569"/>
    </source>
</evidence>
<comment type="caution">
    <text evidence="7">The sequence shown here is derived from an EMBL/GenBank/DDBJ whole genome shotgun (WGS) entry which is preliminary data.</text>
</comment>
<feature type="transmembrane region" description="Helical" evidence="5">
    <location>
        <begin position="98"/>
        <end position="120"/>
    </location>
</feature>
<reference evidence="7 8" key="1">
    <citation type="submission" date="2018-05" db="EMBL/GenBank/DDBJ databases">
        <title>Genomic Encyclopedia of Type Strains, Phase IV (KMG-IV): sequencing the most valuable type-strain genomes for metagenomic binning, comparative biology and taxonomic classification.</title>
        <authorList>
            <person name="Goeker M."/>
        </authorList>
    </citation>
    <scope>NUCLEOTIDE SEQUENCE [LARGE SCALE GENOMIC DNA]</scope>
    <source>
        <strain evidence="7 8">DSM 23606</strain>
    </source>
</reference>
<accession>A0A317MQ71</accession>
<dbReference type="Pfam" id="PF04932">
    <property type="entry name" value="Wzy_C"/>
    <property type="match status" value="1"/>
</dbReference>
<feature type="transmembrane region" description="Helical" evidence="5">
    <location>
        <begin position="74"/>
        <end position="92"/>
    </location>
</feature>
<comment type="subcellular location">
    <subcellularLocation>
        <location evidence="1">Membrane</location>
        <topology evidence="1">Multi-pass membrane protein</topology>
    </subcellularLocation>
</comment>
<keyword evidence="3 5" id="KW-1133">Transmembrane helix</keyword>
<dbReference type="PANTHER" id="PTHR37422:SF13">
    <property type="entry name" value="LIPOPOLYSACCHARIDE BIOSYNTHESIS PROTEIN PA4999-RELATED"/>
    <property type="match status" value="1"/>
</dbReference>
<evidence type="ECO:0000313" key="7">
    <source>
        <dbReference type="EMBL" id="PWV58443.1"/>
    </source>
</evidence>
<dbReference type="InterPro" id="IPR007016">
    <property type="entry name" value="O-antigen_ligase-rel_domated"/>
</dbReference>
<evidence type="ECO:0000259" key="6">
    <source>
        <dbReference type="Pfam" id="PF04932"/>
    </source>
</evidence>
<dbReference type="GO" id="GO:0016874">
    <property type="term" value="F:ligase activity"/>
    <property type="evidence" value="ECO:0007669"/>
    <property type="project" value="UniProtKB-KW"/>
</dbReference>
<dbReference type="RefSeq" id="WP_110020522.1">
    <property type="nucleotide sequence ID" value="NZ_QGTJ01000017.1"/>
</dbReference>
<organism evidence="7 8">
    <name type="scientific">Plasticicumulans acidivorans</name>
    <dbReference type="NCBI Taxonomy" id="886464"/>
    <lineage>
        <taxon>Bacteria</taxon>
        <taxon>Pseudomonadati</taxon>
        <taxon>Pseudomonadota</taxon>
        <taxon>Gammaproteobacteria</taxon>
        <taxon>Candidatus Competibacteraceae</taxon>
        <taxon>Plasticicumulans</taxon>
    </lineage>
</organism>